<accession>A0A3N5B7S2</accession>
<dbReference type="CDD" id="cd00732">
    <property type="entry name" value="CheW"/>
    <property type="match status" value="1"/>
</dbReference>
<comment type="caution">
    <text evidence="2">The sequence shown here is derived from an EMBL/GenBank/DDBJ whole genome shotgun (WGS) entry which is preliminary data.</text>
</comment>
<evidence type="ECO:0000313" key="3">
    <source>
        <dbReference type="Proteomes" id="UP000276443"/>
    </source>
</evidence>
<dbReference type="GO" id="GO:0006935">
    <property type="term" value="P:chemotaxis"/>
    <property type="evidence" value="ECO:0007669"/>
    <property type="project" value="InterPro"/>
</dbReference>
<keyword evidence="3" id="KW-1185">Reference proteome</keyword>
<organism evidence="2 3">
    <name type="scientific">Aquisalibacillus elongatus</name>
    <dbReference type="NCBI Taxonomy" id="485577"/>
    <lineage>
        <taxon>Bacteria</taxon>
        <taxon>Bacillati</taxon>
        <taxon>Bacillota</taxon>
        <taxon>Bacilli</taxon>
        <taxon>Bacillales</taxon>
        <taxon>Bacillaceae</taxon>
        <taxon>Aquisalibacillus</taxon>
    </lineage>
</organism>
<feature type="domain" description="CheW-like" evidence="1">
    <location>
        <begin position="1"/>
        <end position="141"/>
    </location>
</feature>
<reference evidence="2 3" key="1">
    <citation type="submission" date="2018-11" db="EMBL/GenBank/DDBJ databases">
        <title>Genomic Encyclopedia of Type Strains, Phase IV (KMG-IV): sequencing the most valuable type-strain genomes for metagenomic binning, comparative biology and taxonomic classification.</title>
        <authorList>
            <person name="Goeker M."/>
        </authorList>
    </citation>
    <scope>NUCLEOTIDE SEQUENCE [LARGE SCALE GENOMIC DNA]</scope>
    <source>
        <strain evidence="2 3">DSM 18090</strain>
    </source>
</reference>
<dbReference type="InterPro" id="IPR039315">
    <property type="entry name" value="CheW"/>
</dbReference>
<sequence length="150" mass="17047">MEKYVVFRMRDEYFGVPIHQVQAIEKVTDFTKVPQAPEYVKGITELRGEVTTVIDLRSLLNIGQTDTESEARILIVHVEGLRIGLMVDEAKEVVDLDEETIEQPPQMVGGVKEEYIQGVSKQQDRLLILVNLQKVLNVEQLEQVKEAVEA</sequence>
<name>A0A3N5B7S2_9BACI</name>
<dbReference type="OrthoDB" id="9787997at2"/>
<evidence type="ECO:0000259" key="1">
    <source>
        <dbReference type="PROSITE" id="PS50851"/>
    </source>
</evidence>
<gene>
    <name evidence="2" type="ORF">EDC24_1882</name>
</gene>
<dbReference type="InterPro" id="IPR036061">
    <property type="entry name" value="CheW-like_dom_sf"/>
</dbReference>
<dbReference type="EMBL" id="RKRF01000009">
    <property type="protein sequence ID" value="RPF53383.1"/>
    <property type="molecule type" value="Genomic_DNA"/>
</dbReference>
<evidence type="ECO:0000313" key="2">
    <source>
        <dbReference type="EMBL" id="RPF53383.1"/>
    </source>
</evidence>
<dbReference type="InterPro" id="IPR002545">
    <property type="entry name" value="CheW-lke_dom"/>
</dbReference>
<proteinExistence type="predicted"/>
<dbReference type="PROSITE" id="PS50851">
    <property type="entry name" value="CHEW"/>
    <property type="match status" value="1"/>
</dbReference>
<dbReference type="Pfam" id="PF01584">
    <property type="entry name" value="CheW"/>
    <property type="match status" value="1"/>
</dbReference>
<dbReference type="GO" id="GO:0005829">
    <property type="term" value="C:cytosol"/>
    <property type="evidence" value="ECO:0007669"/>
    <property type="project" value="TreeGrafter"/>
</dbReference>
<protein>
    <submittedName>
        <fullName evidence="2">Purine-binding chemotaxis protein CheW</fullName>
    </submittedName>
</protein>
<dbReference type="PANTHER" id="PTHR22617">
    <property type="entry name" value="CHEMOTAXIS SENSOR HISTIDINE KINASE-RELATED"/>
    <property type="match status" value="1"/>
</dbReference>
<dbReference type="Gene3D" id="2.30.30.40">
    <property type="entry name" value="SH3 Domains"/>
    <property type="match status" value="1"/>
</dbReference>
<dbReference type="Proteomes" id="UP000276443">
    <property type="component" value="Unassembled WGS sequence"/>
</dbReference>
<dbReference type="SUPFAM" id="SSF50341">
    <property type="entry name" value="CheW-like"/>
    <property type="match status" value="1"/>
</dbReference>
<dbReference type="PANTHER" id="PTHR22617:SF23">
    <property type="entry name" value="CHEMOTAXIS PROTEIN CHEW"/>
    <property type="match status" value="1"/>
</dbReference>
<dbReference type="Gene3D" id="2.40.50.180">
    <property type="entry name" value="CheA-289, Domain 4"/>
    <property type="match status" value="1"/>
</dbReference>
<dbReference type="GO" id="GO:0007165">
    <property type="term" value="P:signal transduction"/>
    <property type="evidence" value="ECO:0007669"/>
    <property type="project" value="InterPro"/>
</dbReference>
<dbReference type="AlphaFoldDB" id="A0A3N5B7S2"/>
<dbReference type="SMART" id="SM00260">
    <property type="entry name" value="CheW"/>
    <property type="match status" value="1"/>
</dbReference>